<evidence type="ECO:0000256" key="3">
    <source>
        <dbReference type="ARBA" id="ARBA00022741"/>
    </source>
</evidence>
<dbReference type="SUPFAM" id="SSF140356">
    <property type="entry name" value="PPK N-terminal domain-like"/>
    <property type="match status" value="1"/>
</dbReference>
<keyword evidence="5" id="KW-0067">ATP-binding</keyword>
<evidence type="ECO:0000313" key="12">
    <source>
        <dbReference type="Proteomes" id="UP000245880"/>
    </source>
</evidence>
<name>A0A316AHJ7_9BACT</name>
<evidence type="ECO:0000256" key="6">
    <source>
        <dbReference type="RuleBase" id="RU003800"/>
    </source>
</evidence>
<evidence type="ECO:0000313" key="11">
    <source>
        <dbReference type="EMBL" id="PWJ56739.1"/>
    </source>
</evidence>
<evidence type="ECO:0000256" key="1">
    <source>
        <dbReference type="ARBA" id="ARBA00022553"/>
    </source>
</evidence>
<dbReference type="Pfam" id="PF02503">
    <property type="entry name" value="PP_kinase"/>
    <property type="match status" value="1"/>
</dbReference>
<dbReference type="InterPro" id="IPR003414">
    <property type="entry name" value="PP_kinase"/>
</dbReference>
<dbReference type="RefSeq" id="WP_109676098.1">
    <property type="nucleotide sequence ID" value="NZ_QGDT01000010.1"/>
</dbReference>
<evidence type="ECO:0000256" key="5">
    <source>
        <dbReference type="ARBA" id="ARBA00022840"/>
    </source>
</evidence>
<evidence type="ECO:0000259" key="8">
    <source>
        <dbReference type="Pfam" id="PF13089"/>
    </source>
</evidence>
<dbReference type="EC" id="2.7.4.1" evidence="6"/>
<feature type="domain" description="Polyphosphate kinase C-terminal" evidence="10">
    <location>
        <begin position="330"/>
        <end position="495"/>
    </location>
</feature>
<dbReference type="InterPro" id="IPR024953">
    <property type="entry name" value="PP_kinase_middle"/>
</dbReference>
<dbReference type="Gene3D" id="1.20.58.310">
    <property type="entry name" value="Polyphosphate kinase N-terminal domain"/>
    <property type="match status" value="1"/>
</dbReference>
<dbReference type="InterPro" id="IPR041108">
    <property type="entry name" value="PP_kinase_C_1"/>
</dbReference>
<accession>A0A316AHJ7</accession>
<dbReference type="InterPro" id="IPR036830">
    <property type="entry name" value="PP_kinase_middle_dom_sf"/>
</dbReference>
<dbReference type="SUPFAM" id="SSF56024">
    <property type="entry name" value="Phospholipase D/nuclease"/>
    <property type="match status" value="2"/>
</dbReference>
<evidence type="ECO:0000256" key="2">
    <source>
        <dbReference type="ARBA" id="ARBA00022679"/>
    </source>
</evidence>
<dbReference type="NCBIfam" id="NF003917">
    <property type="entry name" value="PRK05443.1-1"/>
    <property type="match status" value="1"/>
</dbReference>
<dbReference type="CDD" id="cd09164">
    <property type="entry name" value="PLDc_EcPPK1_C1_like"/>
    <property type="match status" value="1"/>
</dbReference>
<feature type="domain" description="Polyphosphate kinase middle" evidence="7">
    <location>
        <begin position="123"/>
        <end position="305"/>
    </location>
</feature>
<dbReference type="SUPFAM" id="SSF143724">
    <property type="entry name" value="PHP14-like"/>
    <property type="match status" value="1"/>
</dbReference>
<dbReference type="InterPro" id="IPR025198">
    <property type="entry name" value="PPK_N_dom"/>
</dbReference>
<dbReference type="Gene3D" id="3.30.1840.10">
    <property type="entry name" value="Polyphosphate kinase middle domain"/>
    <property type="match status" value="1"/>
</dbReference>
<comment type="caution">
    <text evidence="11">The sequence shown here is derived from an EMBL/GenBank/DDBJ whole genome shotgun (WGS) entry which is preliminary data.</text>
</comment>
<reference evidence="11 12" key="1">
    <citation type="submission" date="2018-03" db="EMBL/GenBank/DDBJ databases">
        <title>Genomic Encyclopedia of Archaeal and Bacterial Type Strains, Phase II (KMG-II): from individual species to whole genera.</title>
        <authorList>
            <person name="Goeker M."/>
        </authorList>
    </citation>
    <scope>NUCLEOTIDE SEQUENCE [LARGE SCALE GENOMIC DNA]</scope>
    <source>
        <strain evidence="11 12">DSM 100346</strain>
    </source>
</reference>
<dbReference type="PANTHER" id="PTHR30218:SF0">
    <property type="entry name" value="POLYPHOSPHATE KINASE"/>
    <property type="match status" value="1"/>
</dbReference>
<comment type="function">
    <text evidence="6">Catalyzes the reversible transfer of the terminal phosphate of ATP to form a long-chain polyphosphate (polyP).</text>
</comment>
<dbReference type="Pfam" id="PF13090">
    <property type="entry name" value="PP_kinase_C"/>
    <property type="match status" value="1"/>
</dbReference>
<protein>
    <recommendedName>
        <fullName evidence="6">Polyphosphate kinase</fullName>
        <ecNumber evidence="6">2.7.4.1</ecNumber>
    </recommendedName>
</protein>
<comment type="similarity">
    <text evidence="6">Belongs to the polyphosphate kinase 1 (PPK1) family.</text>
</comment>
<dbReference type="AlphaFoldDB" id="A0A316AHJ7"/>
<dbReference type="OrthoDB" id="9761456at2"/>
<dbReference type="Gene3D" id="3.30.870.10">
    <property type="entry name" value="Endonuclease Chain A"/>
    <property type="match status" value="2"/>
</dbReference>
<feature type="domain" description="Polyphosphate kinase N-terminal" evidence="8">
    <location>
        <begin position="8"/>
        <end position="113"/>
    </location>
</feature>
<dbReference type="PANTHER" id="PTHR30218">
    <property type="entry name" value="POLYPHOSPHATE KINASE"/>
    <property type="match status" value="1"/>
</dbReference>
<comment type="catalytic activity">
    <reaction evidence="6">
        <text>[phosphate](n) + ATP = [phosphate](n+1) + ADP</text>
        <dbReference type="Rhea" id="RHEA:19573"/>
        <dbReference type="Rhea" id="RHEA-COMP:9859"/>
        <dbReference type="Rhea" id="RHEA-COMP:14280"/>
        <dbReference type="ChEBI" id="CHEBI:16838"/>
        <dbReference type="ChEBI" id="CHEBI:30616"/>
        <dbReference type="ChEBI" id="CHEBI:456216"/>
        <dbReference type="EC" id="2.7.4.1"/>
    </reaction>
</comment>
<keyword evidence="4 11" id="KW-0418">Kinase</keyword>
<comment type="PTM">
    <text evidence="6">An intermediate of this reaction is the autophosphorylated ppk in which a phosphate is covalently linked to a histidine residue through a N-P bond.</text>
</comment>
<keyword evidence="1 6" id="KW-0597">Phosphoprotein</keyword>
<dbReference type="GO" id="GO:0009358">
    <property type="term" value="C:polyphosphate kinase complex"/>
    <property type="evidence" value="ECO:0007669"/>
    <property type="project" value="InterPro"/>
</dbReference>
<dbReference type="Proteomes" id="UP000245880">
    <property type="component" value="Unassembled WGS sequence"/>
</dbReference>
<proteinExistence type="inferred from homology"/>
<evidence type="ECO:0000259" key="9">
    <source>
        <dbReference type="Pfam" id="PF13090"/>
    </source>
</evidence>
<dbReference type="Pfam" id="PF13089">
    <property type="entry name" value="PP_kinase_N"/>
    <property type="match status" value="1"/>
</dbReference>
<evidence type="ECO:0000259" key="7">
    <source>
        <dbReference type="Pfam" id="PF02503"/>
    </source>
</evidence>
<dbReference type="EMBL" id="QGDT01000010">
    <property type="protein sequence ID" value="PWJ56739.1"/>
    <property type="molecule type" value="Genomic_DNA"/>
</dbReference>
<dbReference type="Pfam" id="PF17941">
    <property type="entry name" value="PP_kinase_C_1"/>
    <property type="match status" value="1"/>
</dbReference>
<keyword evidence="12" id="KW-1185">Reference proteome</keyword>
<organism evidence="11 12">
    <name type="scientific">Dyadobacter jejuensis</name>
    <dbReference type="NCBI Taxonomy" id="1082580"/>
    <lineage>
        <taxon>Bacteria</taxon>
        <taxon>Pseudomonadati</taxon>
        <taxon>Bacteroidota</taxon>
        <taxon>Cytophagia</taxon>
        <taxon>Cytophagales</taxon>
        <taxon>Spirosomataceae</taxon>
        <taxon>Dyadobacter</taxon>
    </lineage>
</organism>
<evidence type="ECO:0000256" key="4">
    <source>
        <dbReference type="ARBA" id="ARBA00022777"/>
    </source>
</evidence>
<dbReference type="NCBIfam" id="TIGR03705">
    <property type="entry name" value="poly_P_kin"/>
    <property type="match status" value="1"/>
</dbReference>
<dbReference type="GO" id="GO:0008976">
    <property type="term" value="F:polyphosphate kinase activity"/>
    <property type="evidence" value="ECO:0007669"/>
    <property type="project" value="UniProtKB-EC"/>
</dbReference>
<keyword evidence="3" id="KW-0547">Nucleotide-binding</keyword>
<dbReference type="InterPro" id="IPR025200">
    <property type="entry name" value="PPK_C_dom2"/>
</dbReference>
<evidence type="ECO:0000259" key="10">
    <source>
        <dbReference type="Pfam" id="PF17941"/>
    </source>
</evidence>
<gene>
    <name evidence="11" type="ORF">CLV98_11050</name>
</gene>
<dbReference type="PIRSF" id="PIRSF015589">
    <property type="entry name" value="PP_kinase"/>
    <property type="match status" value="1"/>
</dbReference>
<feature type="domain" description="Polyphosphate kinase C-terminal" evidence="9">
    <location>
        <begin position="507"/>
        <end position="678"/>
    </location>
</feature>
<keyword evidence="2 6" id="KW-0808">Transferase</keyword>
<sequence length="710" mass="83336">MIDASYPYFDVNLSWLSNNYRLLLEAQDDSVPVRERLQFLGHYAYQTNEFFRVRIPTIMAMGEVTSDIRSKLNIYPQSLIEHVRETIENQQIEFYNILSNKVLPELYEQGVHLYFQESFAAEHQSYSRYFFIEKLFRYLQPILLESKRSAKFAVFEPKKLYLVIRLQRLLQPDEDLYATVNIPTDSFGRFIELPELDGKRHYAFVDDIIKENLNILFPGYEVLDSYAFRMESEVEFNIEDEYPLPMAQRILKQLEKRNFALSLPYFTETGVPINMRNYMVTRLSLAPDEFNDSGPYIFLQDLMTFPFVSKKLTYPDIRPIQSDLYRDQVSVFDYIQQGDRLLHLPYHSYEPIIRFFNEAAVDPQVKEIQVSLYKISPNSFILNSLISAARNGKRVLTYVELNTKLDIQENIHWSRKMRDAGVKIILNAPGLKVHAKIALVKRRGQKGWERYGFLGTGGFYKLTSREIVDHALLTCNREITNELELLFGYLATQEEPKKYKYLPFNTLSVTQFNLQKRLIELIDREIVNSNAGLRAFVTIKINQIQDHILIDKLYEAGQAGVSVHVIVSESSCLIAGLPSISDNITVYRHIDRFVENTRIFHFCNRGEEEIFLSSCDWTFRNLHRRIDICFPILEDNLKSQLKLVLRNYQNDTQKAVKLDLYQNNLSLKEDGRPKLRAQDANYRLVEKWKKVALNRIKDEFDTEDRKDVAD</sequence>
<dbReference type="GO" id="GO:0006799">
    <property type="term" value="P:polyphosphate biosynthetic process"/>
    <property type="evidence" value="ECO:0007669"/>
    <property type="project" value="InterPro"/>
</dbReference>
<dbReference type="InterPro" id="IPR036832">
    <property type="entry name" value="PPK_N_dom_sf"/>
</dbReference>
<dbReference type="GO" id="GO:0005524">
    <property type="term" value="F:ATP binding"/>
    <property type="evidence" value="ECO:0007669"/>
    <property type="project" value="UniProtKB-KW"/>
</dbReference>